<dbReference type="Pfam" id="PF13377">
    <property type="entry name" value="Peripla_BP_3"/>
    <property type="match status" value="1"/>
</dbReference>
<dbReference type="GO" id="GO:0000976">
    <property type="term" value="F:transcription cis-regulatory region binding"/>
    <property type="evidence" value="ECO:0007669"/>
    <property type="project" value="TreeGrafter"/>
</dbReference>
<dbReference type="PROSITE" id="PS50932">
    <property type="entry name" value="HTH_LACI_2"/>
    <property type="match status" value="1"/>
</dbReference>
<dbReference type="Gene3D" id="1.10.260.40">
    <property type="entry name" value="lambda repressor-like DNA-binding domains"/>
    <property type="match status" value="1"/>
</dbReference>
<reference evidence="6" key="2">
    <citation type="submission" date="2011-01" db="EMBL/GenBank/DDBJ databases">
        <title>The complete genome of Deinococcus maricopensis DSM 21211.</title>
        <authorList>
            <consortium name="US DOE Joint Genome Institute (JGI-PGF)"/>
            <person name="Lucas S."/>
            <person name="Copeland A."/>
            <person name="Lapidus A."/>
            <person name="Goodwin L."/>
            <person name="Pitluck S."/>
            <person name="Kyrpides N."/>
            <person name="Mavromatis K."/>
            <person name="Pagani I."/>
            <person name="Ivanova N."/>
            <person name="Ovchinnikova G."/>
            <person name="Zeytun A."/>
            <person name="Detter J.C."/>
            <person name="Han C."/>
            <person name="Land M."/>
            <person name="Hauser L."/>
            <person name="Markowitz V."/>
            <person name="Cheng J.-F."/>
            <person name="Hugenholtz P."/>
            <person name="Woyke T."/>
            <person name="Wu D."/>
            <person name="Pukall R."/>
            <person name="Gehrich-Schroeter G."/>
            <person name="Brambilla E."/>
            <person name="Klenk H.-P."/>
            <person name="Eisen J.A."/>
        </authorList>
    </citation>
    <scope>NUCLEOTIDE SEQUENCE [LARGE SCALE GENOMIC DNA]</scope>
    <source>
        <strain evidence="6">DSM 21211 / LMG 22137 / NRRL B-23946 / LB-34</strain>
    </source>
</reference>
<dbReference type="CDD" id="cd06279">
    <property type="entry name" value="PBP1_LacI-like"/>
    <property type="match status" value="1"/>
</dbReference>
<dbReference type="AlphaFoldDB" id="E8UBD9"/>
<dbReference type="PANTHER" id="PTHR30146:SF138">
    <property type="entry name" value="TRANSCRIPTIONAL REGULATORY PROTEIN"/>
    <property type="match status" value="1"/>
</dbReference>
<dbReference type="OrthoDB" id="59108at2"/>
<dbReference type="GO" id="GO:0003700">
    <property type="term" value="F:DNA-binding transcription factor activity"/>
    <property type="evidence" value="ECO:0007669"/>
    <property type="project" value="TreeGrafter"/>
</dbReference>
<dbReference type="eggNOG" id="COG1609">
    <property type="taxonomic scope" value="Bacteria"/>
</dbReference>
<evidence type="ECO:0000259" key="4">
    <source>
        <dbReference type="PROSITE" id="PS50932"/>
    </source>
</evidence>
<dbReference type="InterPro" id="IPR028082">
    <property type="entry name" value="Peripla_BP_I"/>
</dbReference>
<reference evidence="5 6" key="1">
    <citation type="journal article" date="2011" name="Stand. Genomic Sci.">
        <title>Complete genome sequence of Deinococcus maricopensis type strain (LB-34).</title>
        <authorList>
            <person name="Pukall R."/>
            <person name="Zeytun A."/>
            <person name="Lucas S."/>
            <person name="Lapidus A."/>
            <person name="Hammon N."/>
            <person name="Deshpande S."/>
            <person name="Nolan M."/>
            <person name="Cheng J.F."/>
            <person name="Pitluck S."/>
            <person name="Liolios K."/>
            <person name="Pagani I."/>
            <person name="Mikhailova N."/>
            <person name="Ivanova N."/>
            <person name="Mavromatis K."/>
            <person name="Pati A."/>
            <person name="Tapia R."/>
            <person name="Han C."/>
            <person name="Goodwin L."/>
            <person name="Chen A."/>
            <person name="Palaniappan K."/>
            <person name="Land M."/>
            <person name="Hauser L."/>
            <person name="Chang Y.J."/>
            <person name="Jeffries C.D."/>
            <person name="Brambilla E.M."/>
            <person name="Rohde M."/>
            <person name="Goker M."/>
            <person name="Detter J.C."/>
            <person name="Woyke T."/>
            <person name="Bristow J."/>
            <person name="Eisen J.A."/>
            <person name="Markowitz V."/>
            <person name="Hugenholtz P."/>
            <person name="Kyrpides N.C."/>
            <person name="Klenk H.P."/>
        </authorList>
    </citation>
    <scope>NUCLEOTIDE SEQUENCE [LARGE SCALE GENOMIC DNA]</scope>
    <source>
        <strain evidence="6">DSM 21211 / LMG 22137 / NRRL B-23946 / LB-34</strain>
    </source>
</reference>
<evidence type="ECO:0000313" key="5">
    <source>
        <dbReference type="EMBL" id="ADV68378.1"/>
    </source>
</evidence>
<dbReference type="PANTHER" id="PTHR30146">
    <property type="entry name" value="LACI-RELATED TRANSCRIPTIONAL REPRESSOR"/>
    <property type="match status" value="1"/>
</dbReference>
<dbReference type="Pfam" id="PF00356">
    <property type="entry name" value="LacI"/>
    <property type="match status" value="1"/>
</dbReference>
<evidence type="ECO:0000256" key="2">
    <source>
        <dbReference type="ARBA" id="ARBA00023125"/>
    </source>
</evidence>
<dbReference type="Gene3D" id="3.40.50.2300">
    <property type="match status" value="2"/>
</dbReference>
<dbReference type="RefSeq" id="WP_013557882.1">
    <property type="nucleotide sequence ID" value="NC_014958.1"/>
</dbReference>
<gene>
    <name evidence="5" type="ordered locus">Deima_2749</name>
</gene>
<accession>E8UBD9</accession>
<dbReference type="EMBL" id="CP002454">
    <property type="protein sequence ID" value="ADV68378.1"/>
    <property type="molecule type" value="Genomic_DNA"/>
</dbReference>
<dbReference type="STRING" id="709986.Deima_2749"/>
<keyword evidence="1" id="KW-0805">Transcription regulation</keyword>
<keyword evidence="3" id="KW-0804">Transcription</keyword>
<dbReference type="SUPFAM" id="SSF53822">
    <property type="entry name" value="Periplasmic binding protein-like I"/>
    <property type="match status" value="1"/>
</dbReference>
<keyword evidence="2" id="KW-0238">DNA-binding</keyword>
<dbReference type="KEGG" id="dmr:Deima_2749"/>
<evidence type="ECO:0000313" key="6">
    <source>
        <dbReference type="Proteomes" id="UP000008635"/>
    </source>
</evidence>
<dbReference type="CDD" id="cd01392">
    <property type="entry name" value="HTH_LacI"/>
    <property type="match status" value="1"/>
</dbReference>
<evidence type="ECO:0000256" key="1">
    <source>
        <dbReference type="ARBA" id="ARBA00023015"/>
    </source>
</evidence>
<dbReference type="InterPro" id="IPR046335">
    <property type="entry name" value="LacI/GalR-like_sensor"/>
</dbReference>
<organism evidence="5 6">
    <name type="scientific">Deinococcus maricopensis (strain DSM 21211 / LMG 22137 / NRRL B-23946 / LB-34)</name>
    <dbReference type="NCBI Taxonomy" id="709986"/>
    <lineage>
        <taxon>Bacteria</taxon>
        <taxon>Thermotogati</taxon>
        <taxon>Deinococcota</taxon>
        <taxon>Deinococci</taxon>
        <taxon>Deinococcales</taxon>
        <taxon>Deinococcaceae</taxon>
        <taxon>Deinococcus</taxon>
    </lineage>
</organism>
<dbReference type="HOGENOM" id="CLU_037628_6_1_0"/>
<dbReference type="SMART" id="SM00354">
    <property type="entry name" value="HTH_LACI"/>
    <property type="match status" value="1"/>
</dbReference>
<name>E8UBD9_DEIML</name>
<dbReference type="InterPro" id="IPR010982">
    <property type="entry name" value="Lambda_DNA-bd_dom_sf"/>
</dbReference>
<protein>
    <submittedName>
        <fullName evidence="5">Transcriptional regulator, LacI family</fullName>
    </submittedName>
</protein>
<keyword evidence="6" id="KW-1185">Reference proteome</keyword>
<sequence length="336" mass="34779">MPPARPKRATLKDVARTLGVSVATVSNAYNRPDQINPQTRQRVLDTAHALGYTGPDPAARNLRRGRTGNIGVLYGDDLQYAFADPAAGLFLQGVAGAVQTERLNLTLLPAPNDARAVMTAAVDGFILYCAAGDPAMQAALNRPTPLVLVDHDGLGDDHPTVRIDDAGGAAAASAHLRTLGHTRAAVLAFPGEDATDSHPTRERLRGYAQHLPLGVHRAPRNTPKGGAAAAHALLSAPDRPTALLCMSDQIALGALSAARALGLRVPEDLSLLGFDDVPGAALAGLSTVHQDHAAKGRAAGELLLALLHGDPAPSPPTLPTHLELRLTTGPAPRTGG</sequence>
<feature type="domain" description="HTH lacI-type" evidence="4">
    <location>
        <begin position="9"/>
        <end position="64"/>
    </location>
</feature>
<proteinExistence type="predicted"/>
<dbReference type="InterPro" id="IPR000843">
    <property type="entry name" value="HTH_LacI"/>
</dbReference>
<dbReference type="Proteomes" id="UP000008635">
    <property type="component" value="Chromosome"/>
</dbReference>
<evidence type="ECO:0000256" key="3">
    <source>
        <dbReference type="ARBA" id="ARBA00023163"/>
    </source>
</evidence>
<dbReference type="SUPFAM" id="SSF47413">
    <property type="entry name" value="lambda repressor-like DNA-binding domains"/>
    <property type="match status" value="1"/>
</dbReference>